<keyword evidence="3" id="KW-1185">Reference proteome</keyword>
<comment type="caution">
    <text evidence="2">The sequence shown here is derived from an EMBL/GenBank/DDBJ whole genome shotgun (WGS) entry which is preliminary data.</text>
</comment>
<evidence type="ECO:0000259" key="1">
    <source>
        <dbReference type="PROSITE" id="PS51725"/>
    </source>
</evidence>
<reference evidence="2 3" key="1">
    <citation type="submission" date="2022-04" db="EMBL/GenBank/DDBJ databases">
        <title>Identification of a novel bacterium isolated from mangrove sediments.</title>
        <authorList>
            <person name="Pan X."/>
        </authorList>
    </citation>
    <scope>NUCLEOTIDE SEQUENCE [LARGE SCALE GENOMIC DNA]</scope>
    <source>
        <strain evidence="2 3">B2638</strain>
    </source>
</reference>
<feature type="domain" description="ABM" evidence="1">
    <location>
        <begin position="2"/>
        <end position="93"/>
    </location>
</feature>
<dbReference type="InterPro" id="IPR011008">
    <property type="entry name" value="Dimeric_a/b-barrel"/>
</dbReference>
<dbReference type="Proteomes" id="UP001202281">
    <property type="component" value="Unassembled WGS sequence"/>
</dbReference>
<name>A0ABT0BRS9_9SPHN</name>
<dbReference type="GO" id="GO:0004497">
    <property type="term" value="F:monooxygenase activity"/>
    <property type="evidence" value="ECO:0007669"/>
    <property type="project" value="UniProtKB-KW"/>
</dbReference>
<dbReference type="PANTHER" id="PTHR33336">
    <property type="entry name" value="QUINOL MONOOXYGENASE YGIN-RELATED"/>
    <property type="match status" value="1"/>
</dbReference>
<accession>A0ABT0BRS9</accession>
<proteinExistence type="predicted"/>
<keyword evidence="2" id="KW-0503">Monooxygenase</keyword>
<organism evidence="2 3">
    <name type="scientific">Novosphingobium beihaiensis</name>
    <dbReference type="NCBI Taxonomy" id="2930389"/>
    <lineage>
        <taxon>Bacteria</taxon>
        <taxon>Pseudomonadati</taxon>
        <taxon>Pseudomonadota</taxon>
        <taxon>Alphaproteobacteria</taxon>
        <taxon>Sphingomonadales</taxon>
        <taxon>Sphingomonadaceae</taxon>
        <taxon>Novosphingobium</taxon>
    </lineage>
</organism>
<sequence>MIVVTGEFRMPVAALAQAREAMERVIAASRAEDGCLSYTYAHDVLEPGLIRVSEAWRDRAALSAHFERPHMKRWQEERAALGLTGRRIELHEVSASEPL</sequence>
<dbReference type="EMBL" id="JALHLG010000018">
    <property type="protein sequence ID" value="MCJ2187765.1"/>
    <property type="molecule type" value="Genomic_DNA"/>
</dbReference>
<keyword evidence="2" id="KW-0560">Oxidoreductase</keyword>
<dbReference type="InterPro" id="IPR050744">
    <property type="entry name" value="AI-2_Isomerase_LsrG"/>
</dbReference>
<dbReference type="Gene3D" id="3.30.70.100">
    <property type="match status" value="1"/>
</dbReference>
<evidence type="ECO:0000313" key="2">
    <source>
        <dbReference type="EMBL" id="MCJ2187765.1"/>
    </source>
</evidence>
<gene>
    <name evidence="2" type="ORF">MTR66_13170</name>
</gene>
<dbReference type="InterPro" id="IPR007138">
    <property type="entry name" value="ABM_dom"/>
</dbReference>
<dbReference type="PROSITE" id="PS51725">
    <property type="entry name" value="ABM"/>
    <property type="match status" value="1"/>
</dbReference>
<dbReference type="RefSeq" id="WP_243921775.1">
    <property type="nucleotide sequence ID" value="NZ_JALHLG010000018.1"/>
</dbReference>
<evidence type="ECO:0000313" key="3">
    <source>
        <dbReference type="Proteomes" id="UP001202281"/>
    </source>
</evidence>
<dbReference type="SUPFAM" id="SSF54909">
    <property type="entry name" value="Dimeric alpha+beta barrel"/>
    <property type="match status" value="1"/>
</dbReference>
<dbReference type="Pfam" id="PF03992">
    <property type="entry name" value="ABM"/>
    <property type="match status" value="1"/>
</dbReference>
<dbReference type="PANTHER" id="PTHR33336:SF3">
    <property type="entry name" value="ABM DOMAIN-CONTAINING PROTEIN"/>
    <property type="match status" value="1"/>
</dbReference>
<protein>
    <submittedName>
        <fullName evidence="2">Antibiotic biosynthesis monooxygenase</fullName>
    </submittedName>
</protein>